<accession>A0A4E0RZ47</accession>
<dbReference type="SMART" id="SM00365">
    <property type="entry name" value="LRR_SD22"/>
    <property type="match status" value="2"/>
</dbReference>
<feature type="compositionally biased region" description="Basic and acidic residues" evidence="4">
    <location>
        <begin position="328"/>
        <end position="338"/>
    </location>
</feature>
<dbReference type="InterPro" id="IPR055320">
    <property type="entry name" value="CEP72-like"/>
</dbReference>
<feature type="compositionally biased region" description="Polar residues" evidence="4">
    <location>
        <begin position="345"/>
        <end position="358"/>
    </location>
</feature>
<proteinExistence type="predicted"/>
<evidence type="ECO:0000256" key="2">
    <source>
        <dbReference type="ARBA" id="ARBA00022737"/>
    </source>
</evidence>
<dbReference type="AlphaFoldDB" id="A0A4E0RZ47"/>
<organism evidence="5 6">
    <name type="scientific">Fasciola hepatica</name>
    <name type="common">Liver fluke</name>
    <dbReference type="NCBI Taxonomy" id="6192"/>
    <lineage>
        <taxon>Eukaryota</taxon>
        <taxon>Metazoa</taxon>
        <taxon>Spiralia</taxon>
        <taxon>Lophotrochozoa</taxon>
        <taxon>Platyhelminthes</taxon>
        <taxon>Trematoda</taxon>
        <taxon>Digenea</taxon>
        <taxon>Plagiorchiida</taxon>
        <taxon>Echinostomata</taxon>
        <taxon>Echinostomatoidea</taxon>
        <taxon>Fasciolidae</taxon>
        <taxon>Fasciola</taxon>
    </lineage>
</organism>
<keyword evidence="3" id="KW-0175">Coiled coil</keyword>
<evidence type="ECO:0000256" key="4">
    <source>
        <dbReference type="SAM" id="MobiDB-lite"/>
    </source>
</evidence>
<dbReference type="InterPro" id="IPR032675">
    <property type="entry name" value="LRR_dom_sf"/>
</dbReference>
<gene>
    <name evidence="5" type="ORF">D915_007203</name>
</gene>
<dbReference type="EMBL" id="JXXN02002935">
    <property type="protein sequence ID" value="THD22190.1"/>
    <property type="molecule type" value="Genomic_DNA"/>
</dbReference>
<dbReference type="Proteomes" id="UP000230066">
    <property type="component" value="Unassembled WGS sequence"/>
</dbReference>
<sequence>MHLLSSCSPSFLSVCAYRTRATPTDDTASSILHMLQNLTITEDWIKQRIRIEGSNLEDIRTLILQGNHDEKISFLGSSMLHFTRLKILDLSRNAIKSIHGIEHLLVLEVLNLYYNSIDDVEELRRLQCNKNLKDLDLRLNPISRLSTDYRLYLIHLIPTLMNIDCRAIRDAERKVALTVGLDNMSLSDWSDPYNQNSSVDNGIAVRLEAAKDIPNLKRTISPSMNKTCAQTALASQAEEKPRLNGYHVKKPAVISSFGNSASTWNQPALTRGLKHAEFYDRRERYLTEIEANNLEKVSHAGGQANHKSERIKAISFTSIVENTAFGDNTKHIPDEPKVAPRTRRTSSPGRKIPTSNRFVDSPDSVKKNDSSKSTEAGHYEQVNSLNQISTTGVGHNTDIDVEVERVDHSFFMIMKNLIQEAVSESFAKYNQNERCEKALVGNKLSSISQLTKPSKIVDLSDSSTMVEAERDITVRNPTAKPVPNDVICQSAFTIPKPLTDVRTKLCYKPTGEELLSPVLLRTENQRLQSEVERLKSQLKKYEQAEAEPHAWIVAEPTKVVSRIETTAICSTQNEITIPGRSVPIWRPVRRDGYRNRSTDTTGCVFSPIDTKSIRDIIK</sequence>
<keyword evidence="1" id="KW-0433">Leucine-rich repeat</keyword>
<dbReference type="Gene3D" id="3.80.10.10">
    <property type="entry name" value="Ribonuclease Inhibitor"/>
    <property type="match status" value="1"/>
</dbReference>
<feature type="compositionally biased region" description="Basic and acidic residues" evidence="4">
    <location>
        <begin position="363"/>
        <end position="378"/>
    </location>
</feature>
<evidence type="ECO:0000256" key="3">
    <source>
        <dbReference type="ARBA" id="ARBA00023054"/>
    </source>
</evidence>
<evidence type="ECO:0000313" key="6">
    <source>
        <dbReference type="Proteomes" id="UP000230066"/>
    </source>
</evidence>
<dbReference type="PANTHER" id="PTHR23311">
    <property type="entry name" value="HEAT SHOCK REGULATED 2"/>
    <property type="match status" value="1"/>
</dbReference>
<name>A0A4E0RZ47_FASHE</name>
<evidence type="ECO:0000256" key="1">
    <source>
        <dbReference type="ARBA" id="ARBA00022614"/>
    </source>
</evidence>
<dbReference type="InterPro" id="IPR001611">
    <property type="entry name" value="Leu-rich_rpt"/>
</dbReference>
<dbReference type="PROSITE" id="PS51450">
    <property type="entry name" value="LRR"/>
    <property type="match status" value="3"/>
</dbReference>
<evidence type="ECO:0000313" key="5">
    <source>
        <dbReference type="EMBL" id="THD22190.1"/>
    </source>
</evidence>
<protein>
    <submittedName>
        <fullName evidence="5">Leucine-rich repeat-containing protein 36</fullName>
    </submittedName>
</protein>
<feature type="region of interest" description="Disordered" evidence="4">
    <location>
        <begin position="326"/>
        <end position="392"/>
    </location>
</feature>
<dbReference type="PANTHER" id="PTHR23311:SF5">
    <property type="entry name" value="CENTROSOMAL PROTEIN OF 72 KDA"/>
    <property type="match status" value="1"/>
</dbReference>
<keyword evidence="2" id="KW-0677">Repeat</keyword>
<feature type="compositionally biased region" description="Polar residues" evidence="4">
    <location>
        <begin position="381"/>
        <end position="392"/>
    </location>
</feature>
<dbReference type="SUPFAM" id="SSF52075">
    <property type="entry name" value="Outer arm dynein light chain 1"/>
    <property type="match status" value="1"/>
</dbReference>
<reference evidence="5" key="1">
    <citation type="submission" date="2019-03" db="EMBL/GenBank/DDBJ databases">
        <title>Improved annotation for the trematode Fasciola hepatica.</title>
        <authorList>
            <person name="Choi Y.-J."/>
            <person name="Martin J."/>
            <person name="Mitreva M."/>
        </authorList>
    </citation>
    <scope>NUCLEOTIDE SEQUENCE [LARGE SCALE GENOMIC DNA]</scope>
</reference>
<comment type="caution">
    <text evidence="5">The sequence shown here is derived from an EMBL/GenBank/DDBJ whole genome shotgun (WGS) entry which is preliminary data.</text>
</comment>
<keyword evidence="6" id="KW-1185">Reference proteome</keyword>